<dbReference type="OrthoDB" id="10058185at2759"/>
<dbReference type="AlphaFoldDB" id="A0A194W742"/>
<dbReference type="Proteomes" id="UP000078559">
    <property type="component" value="Chromosome 8"/>
</dbReference>
<evidence type="ECO:0000313" key="1">
    <source>
        <dbReference type="EMBL" id="KUI72316.1"/>
    </source>
</evidence>
<sequence>MLPVLQYPAQKRVYTLTKAEAEADLIAANRSDGDSSTLVVSFTKSNVQISPSNNEYDFIALTSPTMNESLFWDFQRAVSASVGLPVKPEEIKVVQAWVALLGASIIEWVTWIRTFGKGRPALTWETVRLTIITRTLNGNRSQRITGYKPRVSIHEGLAIAGKWFVEEQKKAEATKAHDPKKTI</sequence>
<keyword evidence="2" id="KW-1185">Reference proteome</keyword>
<dbReference type="EMBL" id="CM003105">
    <property type="protein sequence ID" value="KUI72316.1"/>
    <property type="molecule type" value="Genomic_DNA"/>
</dbReference>
<organism evidence="1 2">
    <name type="scientific">Cytospora mali</name>
    <name type="common">Apple Valsa canker fungus</name>
    <name type="synonym">Valsa mali</name>
    <dbReference type="NCBI Taxonomy" id="578113"/>
    <lineage>
        <taxon>Eukaryota</taxon>
        <taxon>Fungi</taxon>
        <taxon>Dikarya</taxon>
        <taxon>Ascomycota</taxon>
        <taxon>Pezizomycotina</taxon>
        <taxon>Sordariomycetes</taxon>
        <taxon>Sordariomycetidae</taxon>
        <taxon>Diaporthales</taxon>
        <taxon>Cytosporaceae</taxon>
        <taxon>Cytospora</taxon>
    </lineage>
</organism>
<evidence type="ECO:0000313" key="2">
    <source>
        <dbReference type="Proteomes" id="UP000078559"/>
    </source>
</evidence>
<proteinExistence type="predicted"/>
<gene>
    <name evidence="1" type="ORF">VM1G_07941</name>
</gene>
<accession>A0A194W742</accession>
<dbReference type="Gene3D" id="3.40.50.720">
    <property type="entry name" value="NAD(P)-binding Rossmann-like Domain"/>
    <property type="match status" value="1"/>
</dbReference>
<protein>
    <submittedName>
        <fullName evidence="1">Sterol-4-alpha-carboxylate 3-dehydrogenase, decarboxylating</fullName>
    </submittedName>
</protein>
<reference evidence="1" key="1">
    <citation type="submission" date="2014-12" db="EMBL/GenBank/DDBJ databases">
        <title>Genome Sequence of Valsa Canker Pathogens Uncovers a Specific Adaption of Colonization on Woody Bark.</title>
        <authorList>
            <person name="Yin Z."/>
            <person name="Liu H."/>
            <person name="Gao X."/>
            <person name="Li Z."/>
            <person name="Song N."/>
            <person name="Ke X."/>
            <person name="Dai Q."/>
            <person name="Wu Y."/>
            <person name="Sun Y."/>
            <person name="Xu J.-R."/>
            <person name="Kang Z.K."/>
            <person name="Wang L."/>
            <person name="Huang L."/>
        </authorList>
    </citation>
    <scope>NUCLEOTIDE SEQUENCE [LARGE SCALE GENOMIC DNA]</scope>
    <source>
        <strain evidence="1">03-8</strain>
    </source>
</reference>
<name>A0A194W742_CYTMA</name>